<dbReference type="PANTHER" id="PTHR21666:SF291">
    <property type="entry name" value="STAGE II SPORULATION PROTEIN Q"/>
    <property type="match status" value="1"/>
</dbReference>
<comment type="caution">
    <text evidence="4">The sequence shown here is derived from an EMBL/GenBank/DDBJ whole genome shotgun (WGS) entry which is preliminary data.</text>
</comment>
<dbReference type="CDD" id="cd12797">
    <property type="entry name" value="M23_peptidase"/>
    <property type="match status" value="1"/>
</dbReference>
<gene>
    <name evidence="4" type="ORF">J2Z37_004825</name>
</gene>
<feature type="transmembrane region" description="Helical" evidence="2">
    <location>
        <begin position="21"/>
        <end position="42"/>
    </location>
</feature>
<accession>A0ABS4GX09</accession>
<dbReference type="Gene3D" id="2.70.70.10">
    <property type="entry name" value="Glucose Permease (Domain IIA)"/>
    <property type="match status" value="1"/>
</dbReference>
<evidence type="ECO:0000256" key="2">
    <source>
        <dbReference type="SAM" id="Phobius"/>
    </source>
</evidence>
<dbReference type="SUPFAM" id="SSF51261">
    <property type="entry name" value="Duplicated hybrid motif"/>
    <property type="match status" value="1"/>
</dbReference>
<keyword evidence="2" id="KW-0812">Transmembrane</keyword>
<dbReference type="EMBL" id="JAGGKT010000028">
    <property type="protein sequence ID" value="MBP1934805.1"/>
    <property type="molecule type" value="Genomic_DNA"/>
</dbReference>
<protein>
    <submittedName>
        <fullName evidence="4">Stage II sporulation protein Q</fullName>
    </submittedName>
</protein>
<reference evidence="4 5" key="1">
    <citation type="submission" date="2021-03" db="EMBL/GenBank/DDBJ databases">
        <title>Genomic Encyclopedia of Type Strains, Phase IV (KMG-IV): sequencing the most valuable type-strain genomes for metagenomic binning, comparative biology and taxonomic classification.</title>
        <authorList>
            <person name="Goeker M."/>
        </authorList>
    </citation>
    <scope>NUCLEOTIDE SEQUENCE [LARGE SCALE GENOMIC DNA]</scope>
    <source>
        <strain evidence="4 5">DSM 24738</strain>
    </source>
</reference>
<feature type="domain" description="M23ase beta-sheet core" evidence="3">
    <location>
        <begin position="129"/>
        <end position="228"/>
    </location>
</feature>
<dbReference type="Proteomes" id="UP001519343">
    <property type="component" value="Unassembled WGS sequence"/>
</dbReference>
<organism evidence="4 5">
    <name type="scientific">Ammoniphilus resinae</name>
    <dbReference type="NCBI Taxonomy" id="861532"/>
    <lineage>
        <taxon>Bacteria</taxon>
        <taxon>Bacillati</taxon>
        <taxon>Bacillota</taxon>
        <taxon>Bacilli</taxon>
        <taxon>Bacillales</taxon>
        <taxon>Paenibacillaceae</taxon>
        <taxon>Aneurinibacillus group</taxon>
        <taxon>Ammoniphilus</taxon>
    </lineage>
</organism>
<dbReference type="InterPro" id="IPR011055">
    <property type="entry name" value="Dup_hybrid_motif"/>
</dbReference>
<keyword evidence="5" id="KW-1185">Reference proteome</keyword>
<sequence length="241" mass="26554">MKEEQKNPIQGPKSKGIFSKKWTFPVMYMGAAALILAVIMWYQDSSQFSTGQEDAVPQVSMDQQQEQTEPADLASTQPEAVPVNQTPQGLAWPAQEDLNVKVVMKFYDEEAADDVKAASLVQYEDTYFPHTGIDLASEDGKTAFDVLAAADGKVTKVEKDPMVGYIVEIEHADGLTSIYQSVDDLQVAVNDEVGQGDILAKAGRNLFEKDLGIHLHFEVKENGQSVAPEKFLAQKEEKQAQ</sequence>
<dbReference type="PANTHER" id="PTHR21666">
    <property type="entry name" value="PEPTIDASE-RELATED"/>
    <property type="match status" value="1"/>
</dbReference>
<dbReference type="RefSeq" id="WP_209812785.1">
    <property type="nucleotide sequence ID" value="NZ_JAGGKT010000028.1"/>
</dbReference>
<keyword evidence="2" id="KW-0472">Membrane</keyword>
<evidence type="ECO:0000313" key="5">
    <source>
        <dbReference type="Proteomes" id="UP001519343"/>
    </source>
</evidence>
<dbReference type="InterPro" id="IPR016047">
    <property type="entry name" value="M23ase_b-sheet_dom"/>
</dbReference>
<evidence type="ECO:0000256" key="1">
    <source>
        <dbReference type="SAM" id="MobiDB-lite"/>
    </source>
</evidence>
<feature type="compositionally biased region" description="Polar residues" evidence="1">
    <location>
        <begin position="60"/>
        <end position="76"/>
    </location>
</feature>
<feature type="region of interest" description="Disordered" evidence="1">
    <location>
        <begin position="53"/>
        <end position="76"/>
    </location>
</feature>
<dbReference type="Pfam" id="PF01551">
    <property type="entry name" value="Peptidase_M23"/>
    <property type="match status" value="1"/>
</dbReference>
<proteinExistence type="predicted"/>
<dbReference type="InterPro" id="IPR050570">
    <property type="entry name" value="Cell_wall_metabolism_enzyme"/>
</dbReference>
<keyword evidence="2" id="KW-1133">Transmembrane helix</keyword>
<evidence type="ECO:0000259" key="3">
    <source>
        <dbReference type="Pfam" id="PF01551"/>
    </source>
</evidence>
<evidence type="ECO:0000313" key="4">
    <source>
        <dbReference type="EMBL" id="MBP1934805.1"/>
    </source>
</evidence>
<name>A0ABS4GX09_9BACL</name>